<dbReference type="InterPro" id="IPR014056">
    <property type="entry name" value="TypeIITA-like_toxin_pred"/>
</dbReference>
<dbReference type="NCBIfam" id="TIGR02683">
    <property type="entry name" value="upstrm_HI1419"/>
    <property type="match status" value="1"/>
</dbReference>
<dbReference type="EMBL" id="CQAW01000011">
    <property type="protein sequence ID" value="CNH85626.1"/>
    <property type="molecule type" value="Genomic_DNA"/>
</dbReference>
<dbReference type="AlphaFoldDB" id="A0A0T9PWZ6"/>
<proteinExistence type="predicted"/>
<protein>
    <submittedName>
        <fullName evidence="1">Putative addiction module killer protein</fullName>
    </submittedName>
</protein>
<dbReference type="Proteomes" id="UP000041882">
    <property type="component" value="Unassembled WGS sequence"/>
</dbReference>
<name>A0A0T9PWZ6_9GAMM</name>
<reference evidence="2" key="1">
    <citation type="submission" date="2015-03" db="EMBL/GenBank/DDBJ databases">
        <authorList>
            <consortium name="Pathogen Informatics"/>
            <person name="Murphy D."/>
        </authorList>
    </citation>
    <scope>NUCLEOTIDE SEQUENCE [LARGE SCALE GENOMIC DNA]</scope>
    <source>
        <strain evidence="2">IP6945</strain>
    </source>
</reference>
<organism evidence="1 2">
    <name type="scientific">Yersinia thracica</name>
    <dbReference type="NCBI Taxonomy" id="2890319"/>
    <lineage>
        <taxon>Bacteria</taxon>
        <taxon>Pseudomonadati</taxon>
        <taxon>Pseudomonadota</taxon>
        <taxon>Gammaproteobacteria</taxon>
        <taxon>Enterobacterales</taxon>
        <taxon>Yersiniaceae</taxon>
        <taxon>Yersinia</taxon>
    </lineage>
</organism>
<accession>A0A0T9PWZ6</accession>
<dbReference type="RefSeq" id="WP_050114603.1">
    <property type="nucleotide sequence ID" value="NZ_CABHXQ010000069.1"/>
</dbReference>
<keyword evidence="2" id="KW-1185">Reference proteome</keyword>
<sequence length="106" mass="12158">MKIKYYTTSDDTIPLQKWLSKNRSAISKVLAIEERLKLGNLSSVKWLSGRPGIGEYRVNWGAGLRVYLMKEGDEIIILLCAGFKDTQDSDLDKAQSYRADYLKRRV</sequence>
<gene>
    <name evidence="1" type="ORF">ERS008472_02507</name>
</gene>
<dbReference type="PIRSF" id="PIRSF028744">
    <property type="entry name" value="Addict_mod_HI1419"/>
    <property type="match status" value="1"/>
</dbReference>
<dbReference type="PANTHER" id="PTHR41791">
    <property type="entry name" value="SSL7039 PROTEIN"/>
    <property type="match status" value="1"/>
</dbReference>
<evidence type="ECO:0000313" key="1">
    <source>
        <dbReference type="EMBL" id="CNH85626.1"/>
    </source>
</evidence>
<dbReference type="PANTHER" id="PTHR41791:SF1">
    <property type="entry name" value="SSL7039 PROTEIN"/>
    <property type="match status" value="1"/>
</dbReference>
<evidence type="ECO:0000313" key="2">
    <source>
        <dbReference type="Proteomes" id="UP000041882"/>
    </source>
</evidence>